<dbReference type="AlphaFoldDB" id="A0A2T6ZAP7"/>
<evidence type="ECO:0000313" key="13">
    <source>
        <dbReference type="Proteomes" id="UP000244722"/>
    </source>
</evidence>
<feature type="domain" description="Sodium/calcium exchanger membrane region" evidence="10">
    <location>
        <begin position="511"/>
        <end position="674"/>
    </location>
</feature>
<evidence type="ECO:0000256" key="1">
    <source>
        <dbReference type="ARBA" id="ARBA00004127"/>
    </source>
</evidence>
<keyword evidence="3" id="KW-0813">Transport</keyword>
<feature type="transmembrane region" description="Helical" evidence="9">
    <location>
        <begin position="579"/>
        <end position="596"/>
    </location>
</feature>
<feature type="region of interest" description="Disordered" evidence="8">
    <location>
        <begin position="713"/>
        <end position="751"/>
    </location>
</feature>
<feature type="transmembrane region" description="Helical" evidence="9">
    <location>
        <begin position="677"/>
        <end position="697"/>
    </location>
</feature>
<dbReference type="InterPro" id="IPR004837">
    <property type="entry name" value="NaCa_Exmemb"/>
</dbReference>
<name>A0A2T6ZAP7_TUBBO</name>
<dbReference type="Gene3D" id="1.20.1420.30">
    <property type="entry name" value="NCX, central ion-binding region"/>
    <property type="match status" value="2"/>
</dbReference>
<evidence type="ECO:0000256" key="5">
    <source>
        <dbReference type="ARBA" id="ARBA00022989"/>
    </source>
</evidence>
<reference evidence="12 13" key="1">
    <citation type="submission" date="2017-04" db="EMBL/GenBank/DDBJ databases">
        <title>Draft genome sequence of Tuber borchii Vittad., a whitish edible truffle.</title>
        <authorList>
            <consortium name="DOE Joint Genome Institute"/>
            <person name="Murat C."/>
            <person name="Kuo A."/>
            <person name="Barry K.W."/>
            <person name="Clum A."/>
            <person name="Dockter R.B."/>
            <person name="Fauchery L."/>
            <person name="Iotti M."/>
            <person name="Kohler A."/>
            <person name="Labutti K."/>
            <person name="Lindquist E.A."/>
            <person name="Lipzen A."/>
            <person name="Ohm R.A."/>
            <person name="Wang M."/>
            <person name="Grigoriev I.V."/>
            <person name="Zambonelli A."/>
            <person name="Martin F.M."/>
        </authorList>
    </citation>
    <scope>NUCLEOTIDE SEQUENCE [LARGE SCALE GENOMIC DNA]</scope>
    <source>
        <strain evidence="12 13">Tbo3840</strain>
    </source>
</reference>
<feature type="compositionally biased region" description="Basic residues" evidence="8">
    <location>
        <begin position="117"/>
        <end position="128"/>
    </location>
</feature>
<dbReference type="PANTHER" id="PTHR31503">
    <property type="entry name" value="VACUOLAR CALCIUM ION TRANSPORTER"/>
    <property type="match status" value="1"/>
</dbReference>
<dbReference type="Proteomes" id="UP000244722">
    <property type="component" value="Unassembled WGS sequence"/>
</dbReference>
<evidence type="ECO:0000313" key="12">
    <source>
        <dbReference type="EMBL" id="PUU72571.1"/>
    </source>
</evidence>
<feature type="transmembrane region" description="Helical" evidence="9">
    <location>
        <begin position="508"/>
        <end position="528"/>
    </location>
</feature>
<comment type="caution">
    <text evidence="12">The sequence shown here is derived from an EMBL/GenBank/DDBJ whole genome shotgun (WGS) entry which is preliminary data.</text>
</comment>
<dbReference type="PANTHER" id="PTHR31503:SF10">
    <property type="entry name" value="VNX1 PROTEIN"/>
    <property type="match status" value="1"/>
</dbReference>
<accession>A0A2T6ZAP7</accession>
<dbReference type="STRING" id="42251.A0A2T6ZAP7"/>
<feature type="transmembrane region" description="Helical" evidence="9">
    <location>
        <begin position="967"/>
        <end position="987"/>
    </location>
</feature>
<feature type="region of interest" description="Disordered" evidence="8">
    <location>
        <begin position="1"/>
        <end position="175"/>
    </location>
</feature>
<dbReference type="OrthoDB" id="16982at2759"/>
<feature type="transmembrane region" description="Helical" evidence="9">
    <location>
        <begin position="1036"/>
        <end position="1054"/>
    </location>
</feature>
<dbReference type="InterPro" id="IPR005185">
    <property type="entry name" value="YccF"/>
</dbReference>
<evidence type="ECO:0000259" key="10">
    <source>
        <dbReference type="Pfam" id="PF01699"/>
    </source>
</evidence>
<feature type="domain" description="Sodium/calcium exchanger membrane region" evidence="10">
    <location>
        <begin position="898"/>
        <end position="1049"/>
    </location>
</feature>
<gene>
    <name evidence="12" type="ORF">B9Z19DRAFT_1137239</name>
</gene>
<evidence type="ECO:0000256" key="2">
    <source>
        <dbReference type="ARBA" id="ARBA00008170"/>
    </source>
</evidence>
<dbReference type="InterPro" id="IPR044880">
    <property type="entry name" value="NCX_ion-bd_dom_sf"/>
</dbReference>
<feature type="transmembrane region" description="Helical" evidence="9">
    <location>
        <begin position="540"/>
        <end position="559"/>
    </location>
</feature>
<feature type="transmembrane region" description="Helical" evidence="9">
    <location>
        <begin position="1007"/>
        <end position="1024"/>
    </location>
</feature>
<keyword evidence="4 9" id="KW-0812">Transmembrane</keyword>
<feature type="transmembrane region" description="Helical" evidence="9">
    <location>
        <begin position="241"/>
        <end position="266"/>
    </location>
</feature>
<evidence type="ECO:0000256" key="6">
    <source>
        <dbReference type="ARBA" id="ARBA00023065"/>
    </source>
</evidence>
<evidence type="ECO:0000256" key="3">
    <source>
        <dbReference type="ARBA" id="ARBA00022448"/>
    </source>
</evidence>
<dbReference type="InterPro" id="IPR004713">
    <property type="entry name" value="CaH_exchang"/>
</dbReference>
<evidence type="ECO:0000256" key="8">
    <source>
        <dbReference type="SAM" id="MobiDB-lite"/>
    </source>
</evidence>
<comment type="similarity">
    <text evidence="2">Belongs to the Ca(2+):cation antiporter (CaCA) (TC 2.A.19) family.</text>
</comment>
<feature type="transmembrane region" description="Helical" evidence="9">
    <location>
        <begin position="476"/>
        <end position="496"/>
    </location>
</feature>
<evidence type="ECO:0000259" key="11">
    <source>
        <dbReference type="Pfam" id="PF03733"/>
    </source>
</evidence>
<evidence type="ECO:0000256" key="4">
    <source>
        <dbReference type="ARBA" id="ARBA00022692"/>
    </source>
</evidence>
<feature type="compositionally biased region" description="Acidic residues" evidence="8">
    <location>
        <begin position="89"/>
        <end position="99"/>
    </location>
</feature>
<feature type="compositionally biased region" description="Pro residues" evidence="8">
    <location>
        <begin position="713"/>
        <end position="722"/>
    </location>
</feature>
<feature type="transmembrane region" description="Helical" evidence="9">
    <location>
        <begin position="935"/>
        <end position="955"/>
    </location>
</feature>
<sequence>MEPQTPLAAGDASRDVVPSSVESFSSAVEQIRTDSPENIARTESRLSRTSSVASSLRGRISSPDRKPRRPSATRRTSTVGQPHKGQEFSVDDETDEVEGDLGQRHRGATGSTGFAAMRRHSQLLRRRTTTQTALSNVDSTDDEPAFQQDDLPSEEQETEEEEDGEEGTVRGETYEPSVAGSVESFTLKDRQEAINVTHPFGIRIWKPALYKKNRSVQRTAEGDIHSAPGGRVGNALFFVNILWVLLFGWWLALASLIAAITCYLFFFTYSAREYGRVLLGLAGYLWYPFGRFVELKQEEAYAEEDEGEGRSISEYEQWQAGDIEEGQTFFGPHTPRTLVGRRRESLDSVSEGDSVLGTGERTGLLSGFQSQRRKRRLFGRGQWNVGRVLFFVWFYFIIAPLLLFVSCLCWLLVFTIPMAKVTALLCDHLRRHPLALSFHSDHTYSRRPGTPSTSILLCTYRAVGWKYYKYTIDGTNIFFINLMTVVFFVIADHYALGKALGRGTPLTSPATVFTLSLCSVIPLAYFIGQAVASISAQSSMGMGATINAFFSTIVEVYLYCVALKEGKGRLVEGSVVGSILAGVVFMPGLSMCSGAIKRKTQRFNAKSAGVTSTMLLFAVIGVFAPTLFYQIYGTYELACRACRPEKDPHHADCRRCFFVQTPPSLSNEFYRDAVQPYTYIAAVFLFISYVIGLLFTLRTHAAVIWQVPPVHPPAQPAPPPVAEPVRGSSSRGHDGISNQQSYGATAGTSTSGSLRDNVMFKRILGQSLDNFGLRVDGAGSSAHSQNRGSTLHVVPPRSADDFVTPPTAAGPLDTPGSHGLFTEENAEFVRSMAEIAAVTTTAAYQDFQRHGMGRKSSATPARPPVHSIPAVEEDIAAVPDAGHGGHDAPNWSRAKSSIILLGATVLYAVIAEILVNTVDVVLDNLVIDEKFLGMTLFALVPNTTEFLNAISFAMNGNIALSMEIGSAYALQVCLLQIPALVFFSAFFTSEAAPMDLVKNTFTLIFPQWDVITVILCVFLLSYMYGEGKSNYFKGSILLLSYLTVMMGFYFSSFAKNVQTGNVIMGVGSKGYGSSNIPSDLL</sequence>
<protein>
    <submittedName>
        <fullName evidence="12">Sodium/calcium exchanger protein-domain-containing protein</fullName>
    </submittedName>
</protein>
<dbReference type="EMBL" id="NESQ01000504">
    <property type="protein sequence ID" value="PUU72571.1"/>
    <property type="molecule type" value="Genomic_DNA"/>
</dbReference>
<dbReference type="GO" id="GO:0015369">
    <property type="term" value="F:calcium:proton antiporter activity"/>
    <property type="evidence" value="ECO:0007669"/>
    <property type="project" value="TreeGrafter"/>
</dbReference>
<dbReference type="FunFam" id="1.20.1420.30:FF:000017">
    <property type="entry name" value="Calcium permease family membrane transporter"/>
    <property type="match status" value="1"/>
</dbReference>
<feature type="compositionally biased region" description="Basic and acidic residues" evidence="8">
    <location>
        <begin position="31"/>
        <end position="46"/>
    </location>
</feature>
<dbReference type="Pfam" id="PF03733">
    <property type="entry name" value="YccF"/>
    <property type="match status" value="1"/>
</dbReference>
<feature type="domain" description="Inner membrane component" evidence="11">
    <location>
        <begin position="239"/>
        <end position="291"/>
    </location>
</feature>
<dbReference type="Pfam" id="PF01699">
    <property type="entry name" value="Na_Ca_ex"/>
    <property type="match status" value="2"/>
</dbReference>
<dbReference type="GO" id="GO:0006874">
    <property type="term" value="P:intracellular calcium ion homeostasis"/>
    <property type="evidence" value="ECO:0007669"/>
    <property type="project" value="TreeGrafter"/>
</dbReference>
<feature type="transmembrane region" description="Helical" evidence="9">
    <location>
        <begin position="898"/>
        <end position="915"/>
    </location>
</feature>
<dbReference type="GO" id="GO:0012505">
    <property type="term" value="C:endomembrane system"/>
    <property type="evidence" value="ECO:0007669"/>
    <property type="project" value="UniProtKB-SubCell"/>
</dbReference>
<keyword evidence="5 9" id="KW-1133">Transmembrane helix</keyword>
<feature type="compositionally biased region" description="Polar residues" evidence="8">
    <location>
        <begin position="736"/>
        <end position="751"/>
    </location>
</feature>
<dbReference type="GO" id="GO:0005774">
    <property type="term" value="C:vacuolar membrane"/>
    <property type="evidence" value="ECO:0007669"/>
    <property type="project" value="UniProtKB-ARBA"/>
</dbReference>
<keyword evidence="7 9" id="KW-0472">Membrane</keyword>
<evidence type="ECO:0000256" key="7">
    <source>
        <dbReference type="ARBA" id="ARBA00023136"/>
    </source>
</evidence>
<feature type="transmembrane region" description="Helical" evidence="9">
    <location>
        <begin position="608"/>
        <end position="628"/>
    </location>
</feature>
<organism evidence="12 13">
    <name type="scientific">Tuber borchii</name>
    <name type="common">White truffle</name>
    <dbReference type="NCBI Taxonomy" id="42251"/>
    <lineage>
        <taxon>Eukaryota</taxon>
        <taxon>Fungi</taxon>
        <taxon>Dikarya</taxon>
        <taxon>Ascomycota</taxon>
        <taxon>Pezizomycotina</taxon>
        <taxon>Pezizomycetes</taxon>
        <taxon>Pezizales</taxon>
        <taxon>Tuberaceae</taxon>
        <taxon>Tuber</taxon>
    </lineage>
</organism>
<keyword evidence="6" id="KW-0406">Ion transport</keyword>
<keyword evidence="13" id="KW-1185">Reference proteome</keyword>
<feature type="transmembrane region" description="Helical" evidence="9">
    <location>
        <begin position="402"/>
        <end position="426"/>
    </location>
</feature>
<comment type="subcellular location">
    <subcellularLocation>
        <location evidence="1">Endomembrane system</location>
        <topology evidence="1">Multi-pass membrane protein</topology>
    </subcellularLocation>
</comment>
<feature type="compositionally biased region" description="Low complexity" evidence="8">
    <location>
        <begin position="47"/>
        <end position="57"/>
    </location>
</feature>
<evidence type="ECO:0000256" key="9">
    <source>
        <dbReference type="SAM" id="Phobius"/>
    </source>
</evidence>
<proteinExistence type="inferred from homology"/>
<feature type="compositionally biased region" description="Acidic residues" evidence="8">
    <location>
        <begin position="151"/>
        <end position="166"/>
    </location>
</feature>